<keyword evidence="8" id="KW-0378">Hydrolase</keyword>
<evidence type="ECO:0000256" key="1">
    <source>
        <dbReference type="ARBA" id="ARBA00001946"/>
    </source>
</evidence>
<dbReference type="SMART" id="SM00485">
    <property type="entry name" value="XPGN"/>
    <property type="match status" value="1"/>
</dbReference>
<dbReference type="GO" id="GO:0006281">
    <property type="term" value="P:DNA repair"/>
    <property type="evidence" value="ECO:0007669"/>
    <property type="project" value="UniProtKB-KW"/>
</dbReference>
<dbReference type="Gene3D" id="1.10.150.20">
    <property type="entry name" value="5' to 3' exonuclease, C-terminal subdomain"/>
    <property type="match status" value="1"/>
</dbReference>
<keyword evidence="6" id="KW-0255">Endonuclease</keyword>
<dbReference type="Pfam" id="PF00752">
    <property type="entry name" value="XPG_N"/>
    <property type="match status" value="1"/>
</dbReference>
<evidence type="ECO:0000256" key="13">
    <source>
        <dbReference type="SAM" id="MobiDB-lite"/>
    </source>
</evidence>
<keyword evidence="12" id="KW-0539">Nucleus</keyword>
<name>A0A196SHW3_BLAHN</name>
<dbReference type="AlphaFoldDB" id="A0A196SHW3"/>
<feature type="region of interest" description="Disordered" evidence="13">
    <location>
        <begin position="88"/>
        <end position="110"/>
    </location>
</feature>
<evidence type="ECO:0000256" key="6">
    <source>
        <dbReference type="ARBA" id="ARBA00022759"/>
    </source>
</evidence>
<evidence type="ECO:0000256" key="10">
    <source>
        <dbReference type="ARBA" id="ARBA00023128"/>
    </source>
</evidence>
<evidence type="ECO:0000256" key="12">
    <source>
        <dbReference type="ARBA" id="ARBA00023242"/>
    </source>
</evidence>
<feature type="domain" description="XPG-I" evidence="14">
    <location>
        <begin position="139"/>
        <end position="209"/>
    </location>
</feature>
<dbReference type="PANTHER" id="PTHR11081">
    <property type="entry name" value="FLAP ENDONUCLEASE FAMILY MEMBER"/>
    <property type="match status" value="1"/>
</dbReference>
<dbReference type="SUPFAM" id="SSF47807">
    <property type="entry name" value="5' to 3' exonuclease, C-terminal subdomain"/>
    <property type="match status" value="1"/>
</dbReference>
<keyword evidence="17" id="KW-1185">Reference proteome</keyword>
<keyword evidence="10" id="KW-0496">Mitochondrion</keyword>
<dbReference type="Pfam" id="PF00867">
    <property type="entry name" value="XPG_I"/>
    <property type="match status" value="1"/>
</dbReference>
<evidence type="ECO:0000313" key="17">
    <source>
        <dbReference type="Proteomes" id="UP000078348"/>
    </source>
</evidence>
<proteinExistence type="predicted"/>
<evidence type="ECO:0000256" key="3">
    <source>
        <dbReference type="ARBA" id="ARBA00022553"/>
    </source>
</evidence>
<comment type="subcellular location">
    <subcellularLocation>
        <location evidence="2">Nucleus</location>
    </subcellularLocation>
</comment>
<dbReference type="Proteomes" id="UP000078348">
    <property type="component" value="Unassembled WGS sequence"/>
</dbReference>
<comment type="cofactor">
    <cofactor evidence="1">
        <name>Mg(2+)</name>
        <dbReference type="ChEBI" id="CHEBI:18420"/>
    </cofactor>
</comment>
<sequence length="420" mass="47736">MGITNLLKNLSSITVKGVNLSRYAGEVAAVDALCWLHQSAYGCAKEMCEGGAEDKYVAYCMNLVELLLNNGIIPVLVFDGRNVPIKERTNNKRNQSREENLQKARELESQGKMEEAKRCYNAAVRITPEMYIPLINRLIERGVSYIIAPYEADVELAFLARHHLVDFVITQDGDSLVYGCEKVLFKLMPEGKGNEVQYRNVFNASELAIRDFSNEMFMYLCILSGCDYLSNPPNKGMKRLVPFVKRGKTPDGILQCLQNEGSCEITEEYRSDFRKAINSFHYQVVFDPCTQTQTTLSPVPEGFDLSQHTYLGVIEEDPDVVKQLSRLQIHPLTREKMEIIPFPDSYDPLGFLSLKKGQTAKPKLNLFGFYSVKSVSKSNPRVEKEKVVEEKEKNGIKSKYFSSCCRVIKENDLKSYRYKG</sequence>
<dbReference type="InterPro" id="IPR044752">
    <property type="entry name" value="PIN-like_EXO1"/>
</dbReference>
<dbReference type="PANTHER" id="PTHR11081:SF9">
    <property type="entry name" value="FLAP ENDONUCLEASE 1"/>
    <property type="match status" value="1"/>
</dbReference>
<keyword evidence="4" id="KW-0540">Nuclease</keyword>
<keyword evidence="5" id="KW-0479">Metal-binding</keyword>
<dbReference type="SUPFAM" id="SSF88723">
    <property type="entry name" value="PIN domain-like"/>
    <property type="match status" value="1"/>
</dbReference>
<evidence type="ECO:0000256" key="2">
    <source>
        <dbReference type="ARBA" id="ARBA00004123"/>
    </source>
</evidence>
<dbReference type="GO" id="GO:0017108">
    <property type="term" value="F:5'-flap endonuclease activity"/>
    <property type="evidence" value="ECO:0007669"/>
    <property type="project" value="TreeGrafter"/>
</dbReference>
<evidence type="ECO:0000313" key="16">
    <source>
        <dbReference type="EMBL" id="OAO15901.1"/>
    </source>
</evidence>
<dbReference type="FunFam" id="1.10.150.20:FF:000011">
    <property type="entry name" value="exonuclease 1"/>
    <property type="match status" value="1"/>
</dbReference>
<dbReference type="SMART" id="SM00484">
    <property type="entry name" value="XPGI"/>
    <property type="match status" value="1"/>
</dbReference>
<dbReference type="InterPro" id="IPR006086">
    <property type="entry name" value="XPG-I_dom"/>
</dbReference>
<dbReference type="STRING" id="478820.A0A196SHW3"/>
<dbReference type="OrthoDB" id="26491at2759"/>
<comment type="caution">
    <text evidence="16">The sequence shown here is derived from an EMBL/GenBank/DDBJ whole genome shotgun (WGS) entry which is preliminary data.</text>
</comment>
<dbReference type="Gene3D" id="3.40.50.1010">
    <property type="entry name" value="5'-nuclease"/>
    <property type="match status" value="1"/>
</dbReference>
<protein>
    <submittedName>
        <fullName evidence="16">Exonuclease 1</fullName>
    </submittedName>
</protein>
<dbReference type="InterPro" id="IPR029060">
    <property type="entry name" value="PIN-like_dom_sf"/>
</dbReference>
<dbReference type="GO" id="GO:0005634">
    <property type="term" value="C:nucleus"/>
    <property type="evidence" value="ECO:0007669"/>
    <property type="project" value="UniProtKB-SubCell"/>
</dbReference>
<dbReference type="InterPro" id="IPR006085">
    <property type="entry name" value="XPG_DNA_repair_N"/>
</dbReference>
<dbReference type="InterPro" id="IPR036279">
    <property type="entry name" value="5-3_exonuclease_C_sf"/>
</dbReference>
<keyword evidence="3" id="KW-0597">Phosphoprotein</keyword>
<evidence type="ECO:0000256" key="9">
    <source>
        <dbReference type="ARBA" id="ARBA00022842"/>
    </source>
</evidence>
<keyword evidence="16" id="KW-0269">Exonuclease</keyword>
<feature type="domain" description="XPG N-terminal" evidence="15">
    <location>
        <begin position="1"/>
        <end position="100"/>
    </location>
</feature>
<dbReference type="InterPro" id="IPR006084">
    <property type="entry name" value="XPG/Rad2"/>
</dbReference>
<evidence type="ECO:0000259" key="15">
    <source>
        <dbReference type="SMART" id="SM00485"/>
    </source>
</evidence>
<dbReference type="EMBL" id="LXWW01000110">
    <property type="protein sequence ID" value="OAO15901.1"/>
    <property type="molecule type" value="Genomic_DNA"/>
</dbReference>
<keyword evidence="7" id="KW-0227">DNA damage</keyword>
<accession>A0A196SHW3</accession>
<reference evidence="16 17" key="1">
    <citation type="submission" date="2016-05" db="EMBL/GenBank/DDBJ databases">
        <title>Nuclear genome of Blastocystis sp. subtype 1 NandII.</title>
        <authorList>
            <person name="Gentekaki E."/>
            <person name="Curtis B."/>
            <person name="Stairs C."/>
            <person name="Eme L."/>
            <person name="Herman E."/>
            <person name="Klimes V."/>
            <person name="Arias M.C."/>
            <person name="Elias M."/>
            <person name="Hilliou F."/>
            <person name="Klute M."/>
            <person name="Malik S.-B."/>
            <person name="Pightling A."/>
            <person name="Rachubinski R."/>
            <person name="Salas D."/>
            <person name="Schlacht A."/>
            <person name="Suga H."/>
            <person name="Archibald J."/>
            <person name="Ball S.G."/>
            <person name="Clark G."/>
            <person name="Dacks J."/>
            <person name="Van Der Giezen M."/>
            <person name="Tsaousis A."/>
            <person name="Roger A."/>
        </authorList>
    </citation>
    <scope>NUCLEOTIDE SEQUENCE [LARGE SCALE GENOMIC DNA]</scope>
    <source>
        <strain evidence="17">ATCC 50177 / NandII</strain>
    </source>
</reference>
<dbReference type="GO" id="GO:0046872">
    <property type="term" value="F:metal ion binding"/>
    <property type="evidence" value="ECO:0007669"/>
    <property type="project" value="UniProtKB-KW"/>
</dbReference>
<organism evidence="16 17">
    <name type="scientific">Blastocystis sp. subtype 1 (strain ATCC 50177 / NandII)</name>
    <dbReference type="NCBI Taxonomy" id="478820"/>
    <lineage>
        <taxon>Eukaryota</taxon>
        <taxon>Sar</taxon>
        <taxon>Stramenopiles</taxon>
        <taxon>Bigyra</taxon>
        <taxon>Opalozoa</taxon>
        <taxon>Opalinata</taxon>
        <taxon>Blastocystidae</taxon>
        <taxon>Blastocystis</taxon>
    </lineage>
</organism>
<evidence type="ECO:0000259" key="14">
    <source>
        <dbReference type="SMART" id="SM00484"/>
    </source>
</evidence>
<keyword evidence="11" id="KW-0234">DNA repair</keyword>
<keyword evidence="9" id="KW-0460">Magnesium</keyword>
<evidence type="ECO:0000256" key="11">
    <source>
        <dbReference type="ARBA" id="ARBA00023204"/>
    </source>
</evidence>
<dbReference type="PRINTS" id="PR00853">
    <property type="entry name" value="XPGRADSUPER"/>
</dbReference>
<dbReference type="FunFam" id="3.40.50.1010:FF:000002">
    <property type="entry name" value="Exonuclease 1, putative"/>
    <property type="match status" value="1"/>
</dbReference>
<evidence type="ECO:0000256" key="4">
    <source>
        <dbReference type="ARBA" id="ARBA00022722"/>
    </source>
</evidence>
<gene>
    <name evidence="16" type="ORF">AV274_2378</name>
</gene>
<dbReference type="CDD" id="cd09857">
    <property type="entry name" value="PIN_EXO1"/>
    <property type="match status" value="1"/>
</dbReference>
<evidence type="ECO:0000256" key="8">
    <source>
        <dbReference type="ARBA" id="ARBA00022801"/>
    </source>
</evidence>
<evidence type="ECO:0000256" key="7">
    <source>
        <dbReference type="ARBA" id="ARBA00022763"/>
    </source>
</evidence>
<dbReference type="GO" id="GO:0004527">
    <property type="term" value="F:exonuclease activity"/>
    <property type="evidence" value="ECO:0007669"/>
    <property type="project" value="UniProtKB-KW"/>
</dbReference>
<evidence type="ECO:0000256" key="5">
    <source>
        <dbReference type="ARBA" id="ARBA00022723"/>
    </source>
</evidence>